<proteinExistence type="predicted"/>
<accession>A0A4Y2CKR0</accession>
<comment type="caution">
    <text evidence="1">The sequence shown here is derived from an EMBL/GenBank/DDBJ whole genome shotgun (WGS) entry which is preliminary data.</text>
</comment>
<dbReference type="Proteomes" id="UP000499080">
    <property type="component" value="Unassembled WGS sequence"/>
</dbReference>
<evidence type="ECO:0000313" key="2">
    <source>
        <dbReference type="Proteomes" id="UP000499080"/>
    </source>
</evidence>
<gene>
    <name evidence="1" type="ORF">AVEN_231336_1</name>
</gene>
<dbReference type="AlphaFoldDB" id="A0A4Y2CKR0"/>
<name>A0A4Y2CKR0_ARAVE</name>
<evidence type="ECO:0000313" key="1">
    <source>
        <dbReference type="EMBL" id="GBM03875.1"/>
    </source>
</evidence>
<sequence length="124" mass="13955">MDSFPGPGARCPVIKKKKLLGNLCKTPISSYLAGIGYDCNRLASGTEDSKLARQRAHQTVEQDRYGNRMARQVRKRGHSLPKVALVRKSFVLSEIHNKSILALFYVSFVIDSHGQSSTMRRMLY</sequence>
<protein>
    <submittedName>
        <fullName evidence="1">Uncharacterized protein</fullName>
    </submittedName>
</protein>
<organism evidence="1 2">
    <name type="scientific">Araneus ventricosus</name>
    <name type="common">Orbweaver spider</name>
    <name type="synonym">Epeira ventricosa</name>
    <dbReference type="NCBI Taxonomy" id="182803"/>
    <lineage>
        <taxon>Eukaryota</taxon>
        <taxon>Metazoa</taxon>
        <taxon>Ecdysozoa</taxon>
        <taxon>Arthropoda</taxon>
        <taxon>Chelicerata</taxon>
        <taxon>Arachnida</taxon>
        <taxon>Araneae</taxon>
        <taxon>Araneomorphae</taxon>
        <taxon>Entelegynae</taxon>
        <taxon>Araneoidea</taxon>
        <taxon>Araneidae</taxon>
        <taxon>Araneus</taxon>
    </lineage>
</organism>
<reference evidence="1 2" key="1">
    <citation type="journal article" date="2019" name="Sci. Rep.">
        <title>Orb-weaving spider Araneus ventricosus genome elucidates the spidroin gene catalogue.</title>
        <authorList>
            <person name="Kono N."/>
            <person name="Nakamura H."/>
            <person name="Ohtoshi R."/>
            <person name="Moran D.A.P."/>
            <person name="Shinohara A."/>
            <person name="Yoshida Y."/>
            <person name="Fujiwara M."/>
            <person name="Mori M."/>
            <person name="Tomita M."/>
            <person name="Arakawa K."/>
        </authorList>
    </citation>
    <scope>NUCLEOTIDE SEQUENCE [LARGE SCALE GENOMIC DNA]</scope>
</reference>
<dbReference type="EMBL" id="BGPR01000195">
    <property type="protein sequence ID" value="GBM03875.1"/>
    <property type="molecule type" value="Genomic_DNA"/>
</dbReference>
<keyword evidence="2" id="KW-1185">Reference proteome</keyword>